<dbReference type="AlphaFoldDB" id="A0A6S7BM44"/>
<gene>
    <name evidence="1" type="ORF">LMG28614_04253</name>
</gene>
<evidence type="ECO:0000313" key="1">
    <source>
        <dbReference type="EMBL" id="CAB3795898.1"/>
    </source>
</evidence>
<reference evidence="1 2" key="1">
    <citation type="submission" date="2020-04" db="EMBL/GenBank/DDBJ databases">
        <authorList>
            <person name="De Canck E."/>
        </authorList>
    </citation>
    <scope>NUCLEOTIDE SEQUENCE [LARGE SCALE GENOMIC DNA]</scope>
    <source>
        <strain evidence="1 2">LMG 28614</strain>
    </source>
</reference>
<organism evidence="1 2">
    <name type="scientific">Paraburkholderia ultramafica</name>
    <dbReference type="NCBI Taxonomy" id="1544867"/>
    <lineage>
        <taxon>Bacteria</taxon>
        <taxon>Pseudomonadati</taxon>
        <taxon>Pseudomonadota</taxon>
        <taxon>Betaproteobacteria</taxon>
        <taxon>Burkholderiales</taxon>
        <taxon>Burkholderiaceae</taxon>
        <taxon>Paraburkholderia</taxon>
    </lineage>
</organism>
<proteinExistence type="predicted"/>
<evidence type="ECO:0000313" key="2">
    <source>
        <dbReference type="Proteomes" id="UP000494365"/>
    </source>
</evidence>
<keyword evidence="2" id="KW-1185">Reference proteome</keyword>
<protein>
    <submittedName>
        <fullName evidence="1">Uncharacterized protein</fullName>
    </submittedName>
</protein>
<dbReference type="Proteomes" id="UP000494365">
    <property type="component" value="Unassembled WGS sequence"/>
</dbReference>
<sequence length="34" mass="3817">MDSGIFGVVTLASIRATCPTVLTVKRRWRFYLSA</sequence>
<accession>A0A6S7BM44</accession>
<name>A0A6S7BM44_9BURK</name>
<dbReference type="EMBL" id="CADIKK010000020">
    <property type="protein sequence ID" value="CAB3795898.1"/>
    <property type="molecule type" value="Genomic_DNA"/>
</dbReference>